<organism evidence="1 2">
    <name type="scientific">Rhizobium paranaense</name>
    <dbReference type="NCBI Taxonomy" id="1650438"/>
    <lineage>
        <taxon>Bacteria</taxon>
        <taxon>Pseudomonadati</taxon>
        <taxon>Pseudomonadota</taxon>
        <taxon>Alphaproteobacteria</taxon>
        <taxon>Hyphomicrobiales</taxon>
        <taxon>Rhizobiaceae</taxon>
        <taxon>Rhizobium/Agrobacterium group</taxon>
        <taxon>Rhizobium</taxon>
    </lineage>
</organism>
<reference evidence="1 2" key="1">
    <citation type="submission" date="2020-08" db="EMBL/GenBank/DDBJ databases">
        <title>Genomic Encyclopedia of Type Strains, Phase IV (KMG-V): Genome sequencing to study the core and pangenomes of soil and plant-associated prokaryotes.</title>
        <authorList>
            <person name="Whitman W."/>
        </authorList>
    </citation>
    <scope>NUCLEOTIDE SEQUENCE [LARGE SCALE GENOMIC DNA]</scope>
    <source>
        <strain evidence="1 2">SEMIA 4064</strain>
    </source>
</reference>
<proteinExistence type="predicted"/>
<accession>A0A7W8XYP0</accession>
<evidence type="ECO:0000313" key="2">
    <source>
        <dbReference type="Proteomes" id="UP000549882"/>
    </source>
</evidence>
<dbReference type="AlphaFoldDB" id="A0A7W8XYP0"/>
<gene>
    <name evidence="1" type="ORF">GGD50_006673</name>
</gene>
<protein>
    <submittedName>
        <fullName evidence="1">Uncharacterized protein</fullName>
    </submittedName>
</protein>
<sequence length="87" mass="9271">MFAIEGYGTGAIPFDIHPAFAVCVDGNAQTIRFAVGSMHLRHNPVIPIPLKCNDAPLALIGFTCRKCVGTNGTNNVVLRIIHIAVVT</sequence>
<dbReference type="Proteomes" id="UP000549882">
    <property type="component" value="Unassembled WGS sequence"/>
</dbReference>
<evidence type="ECO:0000313" key="1">
    <source>
        <dbReference type="EMBL" id="MBB5578017.1"/>
    </source>
</evidence>
<comment type="caution">
    <text evidence="1">The sequence shown here is derived from an EMBL/GenBank/DDBJ whole genome shotgun (WGS) entry which is preliminary data.</text>
</comment>
<dbReference type="EMBL" id="JACHBI010000035">
    <property type="protein sequence ID" value="MBB5578017.1"/>
    <property type="molecule type" value="Genomic_DNA"/>
</dbReference>
<keyword evidence="2" id="KW-1185">Reference proteome</keyword>
<name>A0A7W8XYP0_9HYPH</name>